<gene>
    <name evidence="2" type="ORF">H5P30_02325</name>
</gene>
<dbReference type="RefSeq" id="WP_185691354.1">
    <property type="nucleotide sequence ID" value="NZ_JACHVA010000028.1"/>
</dbReference>
<comment type="caution">
    <text evidence="2">The sequence shown here is derived from an EMBL/GenBank/DDBJ whole genome shotgun (WGS) entry which is preliminary data.</text>
</comment>
<evidence type="ECO:0000313" key="2">
    <source>
        <dbReference type="EMBL" id="MBC2600612.1"/>
    </source>
</evidence>
<name>A0A7X1AVB7_9BACT</name>
<dbReference type="PROSITE" id="PS51671">
    <property type="entry name" value="ACT"/>
    <property type="match status" value="1"/>
</dbReference>
<proteinExistence type="predicted"/>
<dbReference type="InterPro" id="IPR050990">
    <property type="entry name" value="UPF0237/GcvR_regulator"/>
</dbReference>
<dbReference type="PANTHER" id="PTHR34875:SF6">
    <property type="entry name" value="UPF0237 PROTEIN MJ1558"/>
    <property type="match status" value="1"/>
</dbReference>
<dbReference type="Proteomes" id="UP000525652">
    <property type="component" value="Unassembled WGS sequence"/>
</dbReference>
<feature type="domain" description="ACT" evidence="1">
    <location>
        <begin position="90"/>
        <end position="169"/>
    </location>
</feature>
<dbReference type="InterPro" id="IPR016867">
    <property type="entry name" value="GcvR"/>
</dbReference>
<accession>A0A7X1AVB7</accession>
<dbReference type="SUPFAM" id="SSF55021">
    <property type="entry name" value="ACT-like"/>
    <property type="match status" value="2"/>
</dbReference>
<dbReference type="PANTHER" id="PTHR34875">
    <property type="entry name" value="UPF0237 PROTEIN MJ1558"/>
    <property type="match status" value="1"/>
</dbReference>
<dbReference type="Pfam" id="PF13740">
    <property type="entry name" value="ACT_6"/>
    <property type="match status" value="1"/>
</dbReference>
<dbReference type="Gene3D" id="3.30.70.260">
    <property type="match status" value="2"/>
</dbReference>
<dbReference type="AlphaFoldDB" id="A0A7X1AVB7"/>
<organism evidence="2 3">
    <name type="scientific">Puniceicoccus vermicola</name>
    <dbReference type="NCBI Taxonomy" id="388746"/>
    <lineage>
        <taxon>Bacteria</taxon>
        <taxon>Pseudomonadati</taxon>
        <taxon>Verrucomicrobiota</taxon>
        <taxon>Opitutia</taxon>
        <taxon>Puniceicoccales</taxon>
        <taxon>Puniceicoccaceae</taxon>
        <taxon>Puniceicoccus</taxon>
    </lineage>
</organism>
<dbReference type="GO" id="GO:0006355">
    <property type="term" value="P:regulation of DNA-templated transcription"/>
    <property type="evidence" value="ECO:0007669"/>
    <property type="project" value="InterPro"/>
</dbReference>
<dbReference type="InterPro" id="IPR002912">
    <property type="entry name" value="ACT_dom"/>
</dbReference>
<protein>
    <submittedName>
        <fullName evidence="2">Amino acid-binding protein</fullName>
    </submittedName>
</protein>
<evidence type="ECO:0000259" key="1">
    <source>
        <dbReference type="PROSITE" id="PS51671"/>
    </source>
</evidence>
<keyword evidence="3" id="KW-1185">Reference proteome</keyword>
<sequence length="172" mass="18390">MKTSILLITLSGEDRPGIVSETAAKVHAHQGNWERSRLIHLSGRFVGLLQVSVPEDQRESLRADLLSIEGLELTIADGTGSRSTNATSFQVKLVGADHPGIVNEVFGALSSLGLNVESMSTRTEAAADSGTLLFRAEARLSSREPMQEATVQDHLEELGQDLLVEVSANEAG</sequence>
<dbReference type="PIRSF" id="PIRSF028103">
    <property type="entry name" value="GcvR"/>
    <property type="match status" value="1"/>
</dbReference>
<reference evidence="2 3" key="1">
    <citation type="submission" date="2020-07" db="EMBL/GenBank/DDBJ databases">
        <authorList>
            <person name="Feng X."/>
        </authorList>
    </citation>
    <scope>NUCLEOTIDE SEQUENCE [LARGE SCALE GENOMIC DNA]</scope>
    <source>
        <strain evidence="2 3">JCM14086</strain>
    </source>
</reference>
<dbReference type="EMBL" id="JACHVA010000028">
    <property type="protein sequence ID" value="MBC2600612.1"/>
    <property type="molecule type" value="Genomic_DNA"/>
</dbReference>
<evidence type="ECO:0000313" key="3">
    <source>
        <dbReference type="Proteomes" id="UP000525652"/>
    </source>
</evidence>
<dbReference type="InterPro" id="IPR045865">
    <property type="entry name" value="ACT-like_dom_sf"/>
</dbReference>